<evidence type="ECO:0000313" key="2">
    <source>
        <dbReference type="Proteomes" id="UP000284416"/>
    </source>
</evidence>
<evidence type="ECO:0008006" key="3">
    <source>
        <dbReference type="Google" id="ProtNLM"/>
    </source>
</evidence>
<protein>
    <recommendedName>
        <fullName evidence="3">Rho termination factor N-terminal domain-containing protein</fullName>
    </recommendedName>
</protein>
<accession>A0A417YRK0</accession>
<sequence length="121" mass="13741">MNVETRKTAAGTEYWDTKEKRVRFVPAGSEPDFEVTENPVSMLAMNELAGSMKQFGEIANEEDSQPFGVNDGERDYQLSVMTVKQLKALAEKNDIEIPKDVTKKEDIAQYIFDNWNADDTE</sequence>
<dbReference type="EMBL" id="QWEG01000010">
    <property type="protein sequence ID" value="RHW37310.1"/>
    <property type="molecule type" value="Genomic_DNA"/>
</dbReference>
<gene>
    <name evidence="1" type="ORF">D1B31_16215</name>
</gene>
<dbReference type="Proteomes" id="UP000284416">
    <property type="component" value="Unassembled WGS sequence"/>
</dbReference>
<organism evidence="1 2">
    <name type="scientific">Neobacillus notoginsengisoli</name>
    <dbReference type="NCBI Taxonomy" id="1578198"/>
    <lineage>
        <taxon>Bacteria</taxon>
        <taxon>Bacillati</taxon>
        <taxon>Bacillota</taxon>
        <taxon>Bacilli</taxon>
        <taxon>Bacillales</taxon>
        <taxon>Bacillaceae</taxon>
        <taxon>Neobacillus</taxon>
    </lineage>
</organism>
<evidence type="ECO:0000313" key="1">
    <source>
        <dbReference type="EMBL" id="RHW37310.1"/>
    </source>
</evidence>
<name>A0A417YRK0_9BACI</name>
<reference evidence="1 2" key="1">
    <citation type="journal article" date="2017" name="Int. J. Syst. Evol. Microbiol.">
        <title>Bacillus notoginsengisoli sp. nov., a novel bacterium isolated from the rhizosphere of Panax notoginseng.</title>
        <authorList>
            <person name="Zhang M.Y."/>
            <person name="Cheng J."/>
            <person name="Cai Y."/>
            <person name="Zhang T.Y."/>
            <person name="Wu Y.Y."/>
            <person name="Manikprabhu D."/>
            <person name="Li W.J."/>
            <person name="Zhang Y.X."/>
        </authorList>
    </citation>
    <scope>NUCLEOTIDE SEQUENCE [LARGE SCALE GENOMIC DNA]</scope>
    <source>
        <strain evidence="1 2">JCM 30743</strain>
    </source>
</reference>
<dbReference type="RefSeq" id="WP_118922275.1">
    <property type="nucleotide sequence ID" value="NZ_QWEG01000010.1"/>
</dbReference>
<keyword evidence="2" id="KW-1185">Reference proteome</keyword>
<comment type="caution">
    <text evidence="1">The sequence shown here is derived from an EMBL/GenBank/DDBJ whole genome shotgun (WGS) entry which is preliminary data.</text>
</comment>
<dbReference type="AlphaFoldDB" id="A0A417YRK0"/>
<proteinExistence type="predicted"/>
<dbReference type="OrthoDB" id="2187222at2"/>